<organism evidence="4 5">
    <name type="scientific">Geoalkalibacter ferrihydriticus DSM 17813</name>
    <dbReference type="NCBI Taxonomy" id="1121915"/>
    <lineage>
        <taxon>Bacteria</taxon>
        <taxon>Pseudomonadati</taxon>
        <taxon>Thermodesulfobacteriota</taxon>
        <taxon>Desulfuromonadia</taxon>
        <taxon>Desulfuromonadales</taxon>
        <taxon>Geoalkalibacteraceae</taxon>
        <taxon>Geoalkalibacter</taxon>
    </lineage>
</organism>
<dbReference type="SUPFAM" id="SSF53383">
    <property type="entry name" value="PLP-dependent transferases"/>
    <property type="match status" value="1"/>
</dbReference>
<keyword evidence="2" id="KW-0456">Lyase</keyword>
<feature type="chain" id="PRO_5002147868" evidence="3">
    <location>
        <begin position="21"/>
        <end position="156"/>
    </location>
</feature>
<gene>
    <name evidence="4" type="ORF">GFER_03280</name>
</gene>
<evidence type="ECO:0000313" key="5">
    <source>
        <dbReference type="Proteomes" id="UP000035068"/>
    </source>
</evidence>
<dbReference type="RefSeq" id="WP_040096018.1">
    <property type="nucleotide sequence ID" value="NZ_JWJD01000001.1"/>
</dbReference>
<dbReference type="EMBL" id="JWJD01000001">
    <property type="protein sequence ID" value="KIH77698.1"/>
    <property type="molecule type" value="Genomic_DNA"/>
</dbReference>
<evidence type="ECO:0000313" key="4">
    <source>
        <dbReference type="EMBL" id="KIH77698.1"/>
    </source>
</evidence>
<reference evidence="4 5" key="1">
    <citation type="submission" date="2014-12" db="EMBL/GenBank/DDBJ databases">
        <title>Genomes of Geoalkalibacter ferrihydriticus and Geoalkalibacter subterraneus, two haloalkaliphilic metal-reducing members of the Geobacteraceae.</title>
        <authorList>
            <person name="Badalamenti J.P."/>
            <person name="Torres C.I."/>
            <person name="Krajmalnik-Brown R."/>
            <person name="Bond D.R."/>
        </authorList>
    </citation>
    <scope>NUCLEOTIDE SEQUENCE [LARGE SCALE GENOMIC DNA]</scope>
    <source>
        <strain evidence="4 5">DSM 17813</strain>
    </source>
</reference>
<evidence type="ECO:0000256" key="3">
    <source>
        <dbReference type="SAM" id="SignalP"/>
    </source>
</evidence>
<dbReference type="PANTHER" id="PTHR46101">
    <property type="match status" value="1"/>
</dbReference>
<comment type="caution">
    <text evidence="4">The sequence shown here is derived from an EMBL/GenBank/DDBJ whole genome shotgun (WGS) entry which is preliminary data.</text>
</comment>
<dbReference type="AlphaFoldDB" id="A0A0C2EGF4"/>
<dbReference type="InterPro" id="IPR015424">
    <property type="entry name" value="PyrdxlP-dep_Trfase"/>
</dbReference>
<dbReference type="InterPro" id="IPR051151">
    <property type="entry name" value="Group_II_Decarboxylase"/>
</dbReference>
<protein>
    <submittedName>
        <fullName evidence="4">Uncharacterized protein</fullName>
    </submittedName>
</protein>
<evidence type="ECO:0000256" key="2">
    <source>
        <dbReference type="ARBA" id="ARBA00022793"/>
    </source>
</evidence>
<dbReference type="Proteomes" id="UP000035068">
    <property type="component" value="Unassembled WGS sequence"/>
</dbReference>
<sequence>MKKFLISILILFTTSLPGFAGEIDMARLDAFAKNIIAEKSNMIGFPVNENVELEEFYRWYADSGLADVAMNNVGNPRAASLIALNTHQFENEVIDFFAPKYGFTKEDVWGIVTYSGTDGNNHGIYFGVKYLQSLSKLKPALCCQNNRKKLNELMVI</sequence>
<accession>A0A0C2EGF4</accession>
<dbReference type="PANTHER" id="PTHR46101:SF2">
    <property type="entry name" value="SERINE DECARBOXYLASE"/>
    <property type="match status" value="1"/>
</dbReference>
<feature type="signal peptide" evidence="3">
    <location>
        <begin position="1"/>
        <end position="20"/>
    </location>
</feature>
<keyword evidence="2" id="KW-0210">Decarboxylase</keyword>
<keyword evidence="5" id="KW-1185">Reference proteome</keyword>
<proteinExistence type="inferred from homology"/>
<dbReference type="GO" id="GO:0016831">
    <property type="term" value="F:carboxy-lyase activity"/>
    <property type="evidence" value="ECO:0007669"/>
    <property type="project" value="UniProtKB-KW"/>
</dbReference>
<name>A0A0C2EGF4_9BACT</name>
<evidence type="ECO:0000256" key="1">
    <source>
        <dbReference type="ARBA" id="ARBA00009533"/>
    </source>
</evidence>
<keyword evidence="3" id="KW-0732">Signal</keyword>
<comment type="similarity">
    <text evidence="1">Belongs to the group II decarboxylase family.</text>
</comment>